<dbReference type="InParanoid" id="E9I6V1"/>
<sequence>MSESVTVPVKAKQAESAPSQWAWVDRAIWTERMLAALGNGVKGSKWSHAVAECLLRKTGIVHHDASPNMSEPIPMRKPLTGEPCAGEPHARFGGRGGRESFSTPIRNWGAG</sequence>
<reference evidence="2 3" key="1">
    <citation type="journal article" date="2011" name="Science">
        <title>The ecoresponsive genome of Daphnia pulex.</title>
        <authorList>
            <person name="Colbourne J.K."/>
            <person name="Pfrender M.E."/>
            <person name="Gilbert D."/>
            <person name="Thomas W.K."/>
            <person name="Tucker A."/>
            <person name="Oakley T.H."/>
            <person name="Tokishita S."/>
            <person name="Aerts A."/>
            <person name="Arnold G.J."/>
            <person name="Basu M.K."/>
            <person name="Bauer D.J."/>
            <person name="Caceres C.E."/>
            <person name="Carmel L."/>
            <person name="Casola C."/>
            <person name="Choi J.H."/>
            <person name="Detter J.C."/>
            <person name="Dong Q."/>
            <person name="Dusheyko S."/>
            <person name="Eads B.D."/>
            <person name="Frohlich T."/>
            <person name="Geiler-Samerotte K.A."/>
            <person name="Gerlach D."/>
            <person name="Hatcher P."/>
            <person name="Jogdeo S."/>
            <person name="Krijgsveld J."/>
            <person name="Kriventseva E.V."/>
            <person name="Kultz D."/>
            <person name="Laforsch C."/>
            <person name="Lindquist E."/>
            <person name="Lopez J."/>
            <person name="Manak J.R."/>
            <person name="Muller J."/>
            <person name="Pangilinan J."/>
            <person name="Patwardhan R.P."/>
            <person name="Pitluck S."/>
            <person name="Pritham E.J."/>
            <person name="Rechtsteiner A."/>
            <person name="Rho M."/>
            <person name="Rogozin I.B."/>
            <person name="Sakarya O."/>
            <person name="Salamov A."/>
            <person name="Schaack S."/>
            <person name="Shapiro H."/>
            <person name="Shiga Y."/>
            <person name="Skalitzky C."/>
            <person name="Smith Z."/>
            <person name="Souvorov A."/>
            <person name="Sung W."/>
            <person name="Tang Z."/>
            <person name="Tsuchiya D."/>
            <person name="Tu H."/>
            <person name="Vos H."/>
            <person name="Wang M."/>
            <person name="Wolf Y.I."/>
            <person name="Yamagata H."/>
            <person name="Yamada T."/>
            <person name="Ye Y."/>
            <person name="Shaw J.R."/>
            <person name="Andrews J."/>
            <person name="Crease T.J."/>
            <person name="Tang H."/>
            <person name="Lucas S.M."/>
            <person name="Robertson H.M."/>
            <person name="Bork P."/>
            <person name="Koonin E.V."/>
            <person name="Zdobnov E.M."/>
            <person name="Grigoriev I.V."/>
            <person name="Lynch M."/>
            <person name="Boore J.L."/>
        </authorList>
    </citation>
    <scope>NUCLEOTIDE SEQUENCE [LARGE SCALE GENOMIC DNA]</scope>
</reference>
<gene>
    <name evidence="2" type="ORF">DAPPUDRAFT_278308</name>
</gene>
<evidence type="ECO:0000313" key="2">
    <source>
        <dbReference type="EMBL" id="EFX60279.1"/>
    </source>
</evidence>
<feature type="region of interest" description="Disordered" evidence="1">
    <location>
        <begin position="64"/>
        <end position="111"/>
    </location>
</feature>
<keyword evidence="3" id="KW-1185">Reference proteome</keyword>
<dbReference type="KEGG" id="dpx:DAPPUDRAFT_278308"/>
<evidence type="ECO:0000313" key="3">
    <source>
        <dbReference type="Proteomes" id="UP000000305"/>
    </source>
</evidence>
<organism evidence="2 3">
    <name type="scientific">Daphnia pulex</name>
    <name type="common">Water flea</name>
    <dbReference type="NCBI Taxonomy" id="6669"/>
    <lineage>
        <taxon>Eukaryota</taxon>
        <taxon>Metazoa</taxon>
        <taxon>Ecdysozoa</taxon>
        <taxon>Arthropoda</taxon>
        <taxon>Crustacea</taxon>
        <taxon>Branchiopoda</taxon>
        <taxon>Diplostraca</taxon>
        <taxon>Cladocera</taxon>
        <taxon>Anomopoda</taxon>
        <taxon>Daphniidae</taxon>
        <taxon>Daphnia</taxon>
    </lineage>
</organism>
<dbReference type="Proteomes" id="UP000000305">
    <property type="component" value="Unassembled WGS sequence"/>
</dbReference>
<dbReference type="EMBL" id="GL736723">
    <property type="protein sequence ID" value="EFX60279.1"/>
    <property type="molecule type" value="Genomic_DNA"/>
</dbReference>
<proteinExistence type="predicted"/>
<name>E9I6V1_DAPPU</name>
<protein>
    <submittedName>
        <fullName evidence="2">Uncharacterized protein</fullName>
    </submittedName>
</protein>
<dbReference type="AlphaFoldDB" id="E9I6V1"/>
<evidence type="ECO:0000256" key="1">
    <source>
        <dbReference type="SAM" id="MobiDB-lite"/>
    </source>
</evidence>
<dbReference type="HOGENOM" id="CLU_2160874_0_0_1"/>
<accession>E9I6V1</accession>